<protein>
    <submittedName>
        <fullName evidence="1">Uncharacterized protein</fullName>
    </submittedName>
</protein>
<dbReference type="AlphaFoldDB" id="A0A377F4E4"/>
<gene>
    <name evidence="1" type="ORF">NCTC13148_05261</name>
</gene>
<dbReference type="Proteomes" id="UP000254255">
    <property type="component" value="Unassembled WGS sequence"/>
</dbReference>
<evidence type="ECO:0000313" key="1">
    <source>
        <dbReference type="EMBL" id="STN24866.1"/>
    </source>
</evidence>
<organism evidence="1 2">
    <name type="scientific">Escherichia coli</name>
    <dbReference type="NCBI Taxonomy" id="562"/>
    <lineage>
        <taxon>Bacteria</taxon>
        <taxon>Pseudomonadati</taxon>
        <taxon>Pseudomonadota</taxon>
        <taxon>Gammaproteobacteria</taxon>
        <taxon>Enterobacterales</taxon>
        <taxon>Enterobacteriaceae</taxon>
        <taxon>Escherichia</taxon>
    </lineage>
</organism>
<name>A0A377F4E4_ECOLX</name>
<evidence type="ECO:0000313" key="2">
    <source>
        <dbReference type="Proteomes" id="UP000254255"/>
    </source>
</evidence>
<proteinExistence type="predicted"/>
<dbReference type="EMBL" id="UGET01000005">
    <property type="protein sequence ID" value="STN24866.1"/>
    <property type="molecule type" value="Genomic_DNA"/>
</dbReference>
<sequence>MTDFAHLTFYGFLSANGTETFVIAQDGNQYIGLKQHNNDYSFICYEVCNKDMEAMIKGLESKGFMYQGSIQSADVENEFPGILLTHLKSNIINPIGKSFPTGRFSHF</sequence>
<reference evidence="1 2" key="1">
    <citation type="submission" date="2018-06" db="EMBL/GenBank/DDBJ databases">
        <authorList>
            <consortium name="Pathogen Informatics"/>
            <person name="Doyle S."/>
        </authorList>
    </citation>
    <scope>NUCLEOTIDE SEQUENCE [LARGE SCALE GENOMIC DNA]</scope>
    <source>
        <strain evidence="1 2">NCTC13148</strain>
    </source>
</reference>
<accession>A0A377F4E4</accession>